<evidence type="ECO:0000256" key="3">
    <source>
        <dbReference type="ARBA" id="ARBA00022630"/>
    </source>
</evidence>
<name>A0A395MF33_9HYPO</name>
<dbReference type="EMBL" id="PXXK01000299">
    <property type="protein sequence ID" value="RFN46455.1"/>
    <property type="molecule type" value="Genomic_DNA"/>
</dbReference>
<organism evidence="8 9">
    <name type="scientific">Fusarium flagelliforme</name>
    <dbReference type="NCBI Taxonomy" id="2675880"/>
    <lineage>
        <taxon>Eukaryota</taxon>
        <taxon>Fungi</taxon>
        <taxon>Dikarya</taxon>
        <taxon>Ascomycota</taxon>
        <taxon>Pezizomycotina</taxon>
        <taxon>Sordariomycetes</taxon>
        <taxon>Hypocreomycetidae</taxon>
        <taxon>Hypocreales</taxon>
        <taxon>Nectriaceae</taxon>
        <taxon>Fusarium</taxon>
        <taxon>Fusarium incarnatum-equiseti species complex</taxon>
    </lineage>
</organism>
<sequence length="371" mass="41129">MYLIVLTHSGTIVIVGAGVIGLSTALRIQDRILPKNKPPPIVIIARHFPNETSINYATPWAGAHYRPCPGNTPQLLQEAVWAKKTYDTLDSWSEKDNITAGVEFMLGEEFFECLAPEYVDVAKDVSKSAYDHLKSSFKLFTSNELSAISDSLKLGFSYRTYSLNSPLYASFLQRRFQNRGGRVRQYTLTSLEEVFSIEDSVSVVINCSGTGFGDAKVFPIRGQTCLVGNTIAKTVTRQNSDGTWSFAIPRPLQGGTIIGGTKEPHNWDPYPSSETRQILLCNAAKWFPFESEGYIPTSARASDRFQVVRDIVGRRPAREGGLRLETERLTQGIIVHAYGVGGRGIELSWGIADEVVTLLHQNDVFSSRARL</sequence>
<dbReference type="GO" id="GO:0019478">
    <property type="term" value="P:D-amino acid catabolic process"/>
    <property type="evidence" value="ECO:0007669"/>
    <property type="project" value="TreeGrafter"/>
</dbReference>
<feature type="domain" description="FAD dependent oxidoreductase" evidence="7">
    <location>
        <begin position="12"/>
        <end position="356"/>
    </location>
</feature>
<feature type="transmembrane region" description="Helical" evidence="6">
    <location>
        <begin position="6"/>
        <end position="28"/>
    </location>
</feature>
<keyword evidence="6" id="KW-0812">Transmembrane</keyword>
<dbReference type="GO" id="GO:0003884">
    <property type="term" value="F:D-amino-acid oxidase activity"/>
    <property type="evidence" value="ECO:0007669"/>
    <property type="project" value="InterPro"/>
</dbReference>
<gene>
    <name evidence="8" type="ORF">FIE12Z_9290</name>
</gene>
<dbReference type="InterPro" id="IPR006181">
    <property type="entry name" value="D-amino_acid_oxidase_CS"/>
</dbReference>
<dbReference type="SUPFAM" id="SSF54373">
    <property type="entry name" value="FAD-linked reductases, C-terminal domain"/>
    <property type="match status" value="1"/>
</dbReference>
<dbReference type="GO" id="GO:0071949">
    <property type="term" value="F:FAD binding"/>
    <property type="evidence" value="ECO:0007669"/>
    <property type="project" value="InterPro"/>
</dbReference>
<dbReference type="PIRSF" id="PIRSF000189">
    <property type="entry name" value="D-aa_oxidase"/>
    <property type="match status" value="1"/>
</dbReference>
<dbReference type="SUPFAM" id="SSF51971">
    <property type="entry name" value="Nucleotide-binding domain"/>
    <property type="match status" value="1"/>
</dbReference>
<keyword evidence="3" id="KW-0285">Flavoprotein</keyword>
<comment type="caution">
    <text evidence="8">The sequence shown here is derived from an EMBL/GenBank/DDBJ whole genome shotgun (WGS) entry which is preliminary data.</text>
</comment>
<keyword evidence="4" id="KW-0274">FAD</keyword>
<evidence type="ECO:0000313" key="8">
    <source>
        <dbReference type="EMBL" id="RFN46455.1"/>
    </source>
</evidence>
<evidence type="ECO:0000313" key="9">
    <source>
        <dbReference type="Proteomes" id="UP000265631"/>
    </source>
</evidence>
<dbReference type="STRING" id="2594813.A0A395MF33"/>
<proteinExistence type="inferred from homology"/>
<evidence type="ECO:0000259" key="7">
    <source>
        <dbReference type="Pfam" id="PF01266"/>
    </source>
</evidence>
<dbReference type="InterPro" id="IPR023209">
    <property type="entry name" value="DAO"/>
</dbReference>
<protein>
    <recommendedName>
        <fullName evidence="7">FAD dependent oxidoreductase domain-containing protein</fullName>
    </recommendedName>
</protein>
<dbReference type="Gene3D" id="3.40.50.720">
    <property type="entry name" value="NAD(P)-binding Rossmann-like Domain"/>
    <property type="match status" value="1"/>
</dbReference>
<keyword evidence="6" id="KW-1133">Transmembrane helix</keyword>
<dbReference type="Pfam" id="PF01266">
    <property type="entry name" value="DAO"/>
    <property type="match status" value="1"/>
</dbReference>
<evidence type="ECO:0000256" key="6">
    <source>
        <dbReference type="SAM" id="Phobius"/>
    </source>
</evidence>
<dbReference type="InterPro" id="IPR006076">
    <property type="entry name" value="FAD-dep_OxRdtase"/>
</dbReference>
<reference evidence="8 9" key="1">
    <citation type="journal article" date="2018" name="PLoS Pathog.">
        <title>Evolution of structural diversity of trichothecenes, a family of toxins produced by plant pathogenic and entomopathogenic fungi.</title>
        <authorList>
            <person name="Proctor R.H."/>
            <person name="McCormick S.P."/>
            <person name="Kim H.S."/>
            <person name="Cardoza R.E."/>
            <person name="Stanley A.M."/>
            <person name="Lindo L."/>
            <person name="Kelly A."/>
            <person name="Brown D.W."/>
            <person name="Lee T."/>
            <person name="Vaughan M.M."/>
            <person name="Alexander N.J."/>
            <person name="Busman M."/>
            <person name="Gutierrez S."/>
        </authorList>
    </citation>
    <scope>NUCLEOTIDE SEQUENCE [LARGE SCALE GENOMIC DNA]</scope>
    <source>
        <strain evidence="8 9">NRRL 13405</strain>
    </source>
</reference>
<dbReference type="GO" id="GO:0005737">
    <property type="term" value="C:cytoplasm"/>
    <property type="evidence" value="ECO:0007669"/>
    <property type="project" value="TreeGrafter"/>
</dbReference>
<comment type="similarity">
    <text evidence="2">Belongs to the DAMOX/DASOX family.</text>
</comment>
<dbReference type="PANTHER" id="PTHR11530:SF26">
    <property type="entry name" value="FAD DEPENDENT OXIDOREDUCTASE SUPERFAMILY (AFU_ORTHOLOGUE AFUA_5G13940)"/>
    <property type="match status" value="1"/>
</dbReference>
<dbReference type="AlphaFoldDB" id="A0A395MF33"/>
<accession>A0A395MF33</accession>
<evidence type="ECO:0000256" key="4">
    <source>
        <dbReference type="ARBA" id="ARBA00022827"/>
    </source>
</evidence>
<keyword evidence="9" id="KW-1185">Reference proteome</keyword>
<keyword evidence="6" id="KW-0472">Membrane</keyword>
<dbReference type="PROSITE" id="PS00677">
    <property type="entry name" value="DAO"/>
    <property type="match status" value="1"/>
</dbReference>
<dbReference type="PANTHER" id="PTHR11530">
    <property type="entry name" value="D-AMINO ACID OXIDASE"/>
    <property type="match status" value="1"/>
</dbReference>
<comment type="cofactor">
    <cofactor evidence="1">
        <name>FAD</name>
        <dbReference type="ChEBI" id="CHEBI:57692"/>
    </cofactor>
</comment>
<evidence type="ECO:0000256" key="2">
    <source>
        <dbReference type="ARBA" id="ARBA00006730"/>
    </source>
</evidence>
<evidence type="ECO:0000256" key="1">
    <source>
        <dbReference type="ARBA" id="ARBA00001974"/>
    </source>
</evidence>
<evidence type="ECO:0000256" key="5">
    <source>
        <dbReference type="ARBA" id="ARBA00023002"/>
    </source>
</evidence>
<dbReference type="Proteomes" id="UP000265631">
    <property type="component" value="Unassembled WGS sequence"/>
</dbReference>
<dbReference type="Gene3D" id="3.30.9.10">
    <property type="entry name" value="D-Amino Acid Oxidase, subunit A, domain 2"/>
    <property type="match status" value="1"/>
</dbReference>
<keyword evidence="5" id="KW-0560">Oxidoreductase</keyword>